<dbReference type="SUPFAM" id="SSF103088">
    <property type="entry name" value="OmpA-like"/>
    <property type="match status" value="1"/>
</dbReference>
<dbReference type="HAMAP" id="MF_02204">
    <property type="entry name" value="Pal"/>
    <property type="match status" value="1"/>
</dbReference>
<dbReference type="Pfam" id="PF00691">
    <property type="entry name" value="OmpA"/>
    <property type="match status" value="1"/>
</dbReference>
<dbReference type="InterPro" id="IPR006664">
    <property type="entry name" value="OMP_bac"/>
</dbReference>
<keyword evidence="5 6" id="KW-0449">Lipoprotein</keyword>
<dbReference type="Gene3D" id="3.30.1330.60">
    <property type="entry name" value="OmpA-like domain"/>
    <property type="match status" value="1"/>
</dbReference>
<evidence type="ECO:0000256" key="1">
    <source>
        <dbReference type="ARBA" id="ARBA00022729"/>
    </source>
</evidence>
<dbReference type="Proteomes" id="UP001250932">
    <property type="component" value="Unassembled WGS sequence"/>
</dbReference>
<keyword evidence="10" id="KW-1185">Reference proteome</keyword>
<evidence type="ECO:0000256" key="3">
    <source>
        <dbReference type="ARBA" id="ARBA00023139"/>
    </source>
</evidence>
<dbReference type="InterPro" id="IPR050330">
    <property type="entry name" value="Bact_OuterMem_StrucFunc"/>
</dbReference>
<dbReference type="InterPro" id="IPR006665">
    <property type="entry name" value="OmpA-like"/>
</dbReference>
<accession>A0ABU3K348</accession>
<feature type="region of interest" description="Disordered" evidence="7">
    <location>
        <begin position="73"/>
        <end position="160"/>
    </location>
</feature>
<comment type="similarity">
    <text evidence="6">Belongs to the Pal lipoprotein family.</text>
</comment>
<evidence type="ECO:0000313" key="9">
    <source>
        <dbReference type="EMBL" id="MDT7040808.1"/>
    </source>
</evidence>
<evidence type="ECO:0000256" key="7">
    <source>
        <dbReference type="SAM" id="MobiDB-lite"/>
    </source>
</evidence>
<evidence type="ECO:0000313" key="10">
    <source>
        <dbReference type="Proteomes" id="UP001250932"/>
    </source>
</evidence>
<gene>
    <name evidence="6" type="primary">pal</name>
    <name evidence="9" type="ORF">PPG34_00510</name>
</gene>
<evidence type="ECO:0000259" key="8">
    <source>
        <dbReference type="PROSITE" id="PS51123"/>
    </source>
</evidence>
<evidence type="ECO:0000256" key="4">
    <source>
        <dbReference type="ARBA" id="ARBA00023237"/>
    </source>
</evidence>
<comment type="caution">
    <text evidence="9">The sequence shown here is derived from an EMBL/GenBank/DDBJ whole genome shotgun (WGS) entry which is preliminary data.</text>
</comment>
<dbReference type="RefSeq" id="WP_313831167.1">
    <property type="nucleotide sequence ID" value="NZ_JAQOUE010000001.1"/>
</dbReference>
<dbReference type="EMBL" id="JAQOUE010000001">
    <property type="protein sequence ID" value="MDT7040808.1"/>
    <property type="molecule type" value="Genomic_DNA"/>
</dbReference>
<keyword evidence="4 6" id="KW-0998">Cell outer membrane</keyword>
<dbReference type="PROSITE" id="PS51257">
    <property type="entry name" value="PROKAR_LIPOPROTEIN"/>
    <property type="match status" value="1"/>
</dbReference>
<dbReference type="PANTHER" id="PTHR30329:SF21">
    <property type="entry name" value="LIPOPROTEIN YIAD-RELATED"/>
    <property type="match status" value="1"/>
</dbReference>
<organism evidence="9 10">
    <name type="scientific">Candidatus Nitronereus thalassa</name>
    <dbReference type="NCBI Taxonomy" id="3020898"/>
    <lineage>
        <taxon>Bacteria</taxon>
        <taxon>Pseudomonadati</taxon>
        <taxon>Nitrospirota</taxon>
        <taxon>Nitrospiria</taxon>
        <taxon>Nitrospirales</taxon>
        <taxon>Nitrospiraceae</taxon>
        <taxon>Candidatus Nitronereus</taxon>
    </lineage>
</organism>
<comment type="subcellular location">
    <subcellularLocation>
        <location evidence="6">Cell outer membrane</location>
        <topology evidence="6">Lipid-anchor</topology>
    </subcellularLocation>
</comment>
<dbReference type="InterPro" id="IPR036737">
    <property type="entry name" value="OmpA-like_sf"/>
</dbReference>
<sequence>METRAYLKVLVLGLLCMSVFVTGCSRQLYTAMVSSDKGLNGKLASLSSPGLANQGLDGAQSHGVGSDVLGAAANSRQSPVSARKKGEIPLSQELGKTQGELANSNSEKGHPRNDLHARNSDGLTSNDLTNAGSAPTSGFGERGADSRIESSQEFSAPLEDITPLQDKKFLTEMAAASATGEFPLDTHGGTSSHGKGSEFMPLGDELFVQGTLGDVFFDYDAASIRSDAAPVLQTNAQLLKSRFENRQIIIEGHADERGTVEYNLVLGERRAQSSKQYLVDLGVSPSDIQTISYGKEKPFCHTSNPDCWKLNRRGHFVLQ</sequence>
<dbReference type="CDD" id="cd07185">
    <property type="entry name" value="OmpA_C-like"/>
    <property type="match status" value="1"/>
</dbReference>
<proteinExistence type="inferred from homology"/>
<reference evidence="9 10" key="1">
    <citation type="journal article" date="2023" name="ISME J.">
        <title>Cultivation and genomic characterization of novel and ubiquitous marine nitrite-oxidizing bacteria from the Nitrospirales.</title>
        <authorList>
            <person name="Mueller A.J."/>
            <person name="Daebeler A."/>
            <person name="Herbold C.W."/>
            <person name="Kirkegaard R.H."/>
            <person name="Daims H."/>
        </authorList>
    </citation>
    <scope>NUCLEOTIDE SEQUENCE [LARGE SCALE GENOMIC DNA]</scope>
    <source>
        <strain evidence="9 10">EB</strain>
    </source>
</reference>
<evidence type="ECO:0000256" key="2">
    <source>
        <dbReference type="ARBA" id="ARBA00023136"/>
    </source>
</evidence>
<dbReference type="PRINTS" id="PR01021">
    <property type="entry name" value="OMPADOMAIN"/>
</dbReference>
<dbReference type="PANTHER" id="PTHR30329">
    <property type="entry name" value="STATOR ELEMENT OF FLAGELLAR MOTOR COMPLEX"/>
    <property type="match status" value="1"/>
</dbReference>
<keyword evidence="1 6" id="KW-0732">Signal</keyword>
<evidence type="ECO:0000256" key="6">
    <source>
        <dbReference type="HAMAP-Rule" id="MF_02204"/>
    </source>
</evidence>
<name>A0ABU3K348_9BACT</name>
<dbReference type="InterPro" id="IPR039001">
    <property type="entry name" value="Pal"/>
</dbReference>
<protein>
    <recommendedName>
        <fullName evidence="6">Peptidoglycan-associated lipoprotein</fullName>
        <shortName evidence="6">PAL</shortName>
    </recommendedName>
</protein>
<evidence type="ECO:0000256" key="5">
    <source>
        <dbReference type="ARBA" id="ARBA00023288"/>
    </source>
</evidence>
<dbReference type="PROSITE" id="PS51123">
    <property type="entry name" value="OMPA_2"/>
    <property type="match status" value="1"/>
</dbReference>
<keyword evidence="2 6" id="KW-0472">Membrane</keyword>
<feature type="compositionally biased region" description="Polar residues" evidence="7">
    <location>
        <begin position="121"/>
        <end position="136"/>
    </location>
</feature>
<feature type="compositionally biased region" description="Basic and acidic residues" evidence="7">
    <location>
        <begin position="107"/>
        <end position="119"/>
    </location>
</feature>
<feature type="domain" description="OmpA-like" evidence="8">
    <location>
        <begin position="204"/>
        <end position="319"/>
    </location>
</feature>
<keyword evidence="3 6" id="KW-0564">Palmitate</keyword>